<dbReference type="EMBL" id="JARKIB010000125">
    <property type="protein sequence ID" value="KAJ7735812.1"/>
    <property type="molecule type" value="Genomic_DNA"/>
</dbReference>
<gene>
    <name evidence="2" type="ORF">B0H16DRAFT_128757</name>
</gene>
<name>A0AAD7I5U7_9AGAR</name>
<accession>A0AAD7I5U7</accession>
<proteinExistence type="predicted"/>
<keyword evidence="3" id="KW-1185">Reference proteome</keyword>
<comment type="caution">
    <text evidence="2">The sequence shown here is derived from an EMBL/GenBank/DDBJ whole genome shotgun (WGS) entry which is preliminary data.</text>
</comment>
<organism evidence="2 3">
    <name type="scientific">Mycena metata</name>
    <dbReference type="NCBI Taxonomy" id="1033252"/>
    <lineage>
        <taxon>Eukaryota</taxon>
        <taxon>Fungi</taxon>
        <taxon>Dikarya</taxon>
        <taxon>Basidiomycota</taxon>
        <taxon>Agaricomycotina</taxon>
        <taxon>Agaricomycetes</taxon>
        <taxon>Agaricomycetidae</taxon>
        <taxon>Agaricales</taxon>
        <taxon>Marasmiineae</taxon>
        <taxon>Mycenaceae</taxon>
        <taxon>Mycena</taxon>
    </lineage>
</organism>
<evidence type="ECO:0000313" key="2">
    <source>
        <dbReference type="EMBL" id="KAJ7735812.1"/>
    </source>
</evidence>
<reference evidence="2" key="1">
    <citation type="submission" date="2023-03" db="EMBL/GenBank/DDBJ databases">
        <title>Massive genome expansion in bonnet fungi (Mycena s.s.) driven by repeated elements and novel gene families across ecological guilds.</title>
        <authorList>
            <consortium name="Lawrence Berkeley National Laboratory"/>
            <person name="Harder C.B."/>
            <person name="Miyauchi S."/>
            <person name="Viragh M."/>
            <person name="Kuo A."/>
            <person name="Thoen E."/>
            <person name="Andreopoulos B."/>
            <person name="Lu D."/>
            <person name="Skrede I."/>
            <person name="Drula E."/>
            <person name="Henrissat B."/>
            <person name="Morin E."/>
            <person name="Kohler A."/>
            <person name="Barry K."/>
            <person name="LaButti K."/>
            <person name="Morin E."/>
            <person name="Salamov A."/>
            <person name="Lipzen A."/>
            <person name="Mereny Z."/>
            <person name="Hegedus B."/>
            <person name="Baldrian P."/>
            <person name="Stursova M."/>
            <person name="Weitz H."/>
            <person name="Taylor A."/>
            <person name="Grigoriev I.V."/>
            <person name="Nagy L.G."/>
            <person name="Martin F."/>
            <person name="Kauserud H."/>
        </authorList>
    </citation>
    <scope>NUCLEOTIDE SEQUENCE</scope>
    <source>
        <strain evidence="2">CBHHK182m</strain>
    </source>
</reference>
<feature type="region of interest" description="Disordered" evidence="1">
    <location>
        <begin position="69"/>
        <end position="96"/>
    </location>
</feature>
<sequence>MDLDIAVSVAVAAAPSKLCTVCRTAPPTPGYVTCPRCREKRAEQSRKSQERKRERVRMLLANANVANIKANLSTPPPKESISAGKKRKAPPVESAADTLERIRKRFKTMDPYTKTDVASKSSSTDSDPIFQKFVVAAELYKYIRRRYADSSTPFNFHGTYAIIAQPEINNKERTKLVARDLKDNTNLLLDHDKKLMSTTQPHTRIYTCKCSSKPSGSDISAYFGSKNKALTKSECHGTVEIRAEDDKSHPLGWLGQRVKVIITHPTRS</sequence>
<protein>
    <submittedName>
        <fullName evidence="2">Uncharacterized protein</fullName>
    </submittedName>
</protein>
<dbReference type="Proteomes" id="UP001215598">
    <property type="component" value="Unassembled WGS sequence"/>
</dbReference>
<dbReference type="AlphaFoldDB" id="A0AAD7I5U7"/>
<evidence type="ECO:0000256" key="1">
    <source>
        <dbReference type="SAM" id="MobiDB-lite"/>
    </source>
</evidence>
<evidence type="ECO:0000313" key="3">
    <source>
        <dbReference type="Proteomes" id="UP001215598"/>
    </source>
</evidence>